<protein>
    <submittedName>
        <fullName evidence="2">Uncharacterized protein</fullName>
    </submittedName>
</protein>
<feature type="transmembrane region" description="Helical" evidence="1">
    <location>
        <begin position="63"/>
        <end position="89"/>
    </location>
</feature>
<evidence type="ECO:0000256" key="1">
    <source>
        <dbReference type="SAM" id="Phobius"/>
    </source>
</evidence>
<dbReference type="EMBL" id="ML143430">
    <property type="protein sequence ID" value="TBU27641.1"/>
    <property type="molecule type" value="Genomic_DNA"/>
</dbReference>
<name>A0A4Q9MN90_9APHY</name>
<keyword evidence="1" id="KW-1133">Transmembrane helix</keyword>
<accession>A0A4Q9MN90</accession>
<dbReference type="AlphaFoldDB" id="A0A4Q9MN90"/>
<evidence type="ECO:0000313" key="2">
    <source>
        <dbReference type="EMBL" id="TBU27641.1"/>
    </source>
</evidence>
<dbReference type="Proteomes" id="UP000292957">
    <property type="component" value="Unassembled WGS sequence"/>
</dbReference>
<feature type="transmembrane region" description="Helical" evidence="1">
    <location>
        <begin position="24"/>
        <end position="51"/>
    </location>
</feature>
<keyword evidence="1" id="KW-0812">Transmembrane</keyword>
<feature type="transmembrane region" description="Helical" evidence="1">
    <location>
        <begin position="301"/>
        <end position="320"/>
    </location>
</feature>
<feature type="transmembrane region" description="Helical" evidence="1">
    <location>
        <begin position="219"/>
        <end position="240"/>
    </location>
</feature>
<feature type="transmembrane region" description="Helical" evidence="1">
    <location>
        <begin position="332"/>
        <end position="350"/>
    </location>
</feature>
<reference evidence="2" key="1">
    <citation type="submission" date="2019-01" db="EMBL/GenBank/DDBJ databases">
        <title>Draft genome sequences of three monokaryotic isolates of the white-rot basidiomycete fungus Dichomitus squalens.</title>
        <authorList>
            <consortium name="DOE Joint Genome Institute"/>
            <person name="Lopez S.C."/>
            <person name="Andreopoulos B."/>
            <person name="Pangilinan J."/>
            <person name="Lipzen A."/>
            <person name="Riley R."/>
            <person name="Ahrendt S."/>
            <person name="Ng V."/>
            <person name="Barry K."/>
            <person name="Daum C."/>
            <person name="Grigoriev I.V."/>
            <person name="Hilden K.S."/>
            <person name="Makela M.R."/>
            <person name="de Vries R.P."/>
        </authorList>
    </citation>
    <scope>NUCLEOTIDE SEQUENCE [LARGE SCALE GENOMIC DNA]</scope>
    <source>
        <strain evidence="2">OM18370.1</strain>
    </source>
</reference>
<keyword evidence="1" id="KW-0472">Membrane</keyword>
<organism evidence="2">
    <name type="scientific">Dichomitus squalens</name>
    <dbReference type="NCBI Taxonomy" id="114155"/>
    <lineage>
        <taxon>Eukaryota</taxon>
        <taxon>Fungi</taxon>
        <taxon>Dikarya</taxon>
        <taxon>Basidiomycota</taxon>
        <taxon>Agaricomycotina</taxon>
        <taxon>Agaricomycetes</taxon>
        <taxon>Polyporales</taxon>
        <taxon>Polyporaceae</taxon>
        <taxon>Dichomitus</taxon>
    </lineage>
</organism>
<sequence length="375" mass="40620">MSGVPASSDPVSWRFAVHSVEAKLALVAIETVLLGVLTWFFLRCLVALFIWQKHLGSWLSQTAGKMLIIPYGVTWLYVITNLLGVRAYILEAISAGPGSLLSPPASTEPDDADGSLQRFFFLSQCVGSVTLTLNVKLFGLVSPSSFSNLVGSQITDTSVQWRDLLEGLYALGLGKAENHGAALVLGIIDFVWACQPRNNFDTITIGSANLYRGYPAARVAVFAPLIVNVAVTLLFAYRAWQARDLVIKYISQGHGFAKTEKVLFLIVESNALWCIFSGIIALWEGKINSPSLAQNSSLDSFWAFFSVIVDGALVPLLVSYPVQLYTCLSSQVLTASIQAIHITFLILLGISGKSTFFSKGIVPVPASRLPKAPKT</sequence>
<gene>
    <name evidence="2" type="ORF">BD311DRAFT_807593</name>
</gene>
<feature type="transmembrane region" description="Helical" evidence="1">
    <location>
        <begin position="261"/>
        <end position="281"/>
    </location>
</feature>
<proteinExistence type="predicted"/>